<evidence type="ECO:0000313" key="7">
    <source>
        <dbReference type="Proteomes" id="UP001176961"/>
    </source>
</evidence>
<feature type="signal peptide" evidence="4">
    <location>
        <begin position="1"/>
        <end position="19"/>
    </location>
</feature>
<organism evidence="6 7">
    <name type="scientific">Cylicocyclus nassatus</name>
    <name type="common">Nematode worm</name>
    <dbReference type="NCBI Taxonomy" id="53992"/>
    <lineage>
        <taxon>Eukaryota</taxon>
        <taxon>Metazoa</taxon>
        <taxon>Ecdysozoa</taxon>
        <taxon>Nematoda</taxon>
        <taxon>Chromadorea</taxon>
        <taxon>Rhabditida</taxon>
        <taxon>Rhabditina</taxon>
        <taxon>Rhabditomorpha</taxon>
        <taxon>Strongyloidea</taxon>
        <taxon>Strongylidae</taxon>
        <taxon>Cylicocyclus</taxon>
    </lineage>
</organism>
<dbReference type="EMBL" id="CATQJL010000001">
    <property type="protein sequence ID" value="CAJ0589264.1"/>
    <property type="molecule type" value="Genomic_DNA"/>
</dbReference>
<keyword evidence="7" id="KW-1185">Reference proteome</keyword>
<feature type="domain" description="ShKT" evidence="5">
    <location>
        <begin position="50"/>
        <end position="89"/>
    </location>
</feature>
<gene>
    <name evidence="6" type="ORF">CYNAS_LOCUS1247</name>
</gene>
<sequence>MFAFFALILLVLHTPAALQQKCSDSAAITYPCGFCCDSTKVIPVTPTAPCQDFVNPIGISDCPPNKHLCKVPMFEQLMAEKCPLTCNKCQPTCRDFVDPRIVISNCAHIRVLCNNSLYQQVMKEQCPETCGYCN</sequence>
<keyword evidence="2" id="KW-1015">Disulfide bond</keyword>
<accession>A0AA36DMQ2</accession>
<dbReference type="PROSITE" id="PS51670">
    <property type="entry name" value="SHKT"/>
    <property type="match status" value="2"/>
</dbReference>
<comment type="caution">
    <text evidence="3">Lacks conserved residue(s) required for the propagation of feature annotation.</text>
</comment>
<dbReference type="Gene3D" id="1.10.10.1940">
    <property type="match status" value="1"/>
</dbReference>
<name>A0AA36DMQ2_CYLNA</name>
<comment type="caution">
    <text evidence="6">The sequence shown here is derived from an EMBL/GenBank/DDBJ whole genome shotgun (WGS) entry which is preliminary data.</text>
</comment>
<evidence type="ECO:0000313" key="6">
    <source>
        <dbReference type="EMBL" id="CAJ0589264.1"/>
    </source>
</evidence>
<dbReference type="PANTHER" id="PTHR46219">
    <property type="entry name" value="PROTEIN CBG11138"/>
    <property type="match status" value="1"/>
</dbReference>
<dbReference type="Proteomes" id="UP001176961">
    <property type="component" value="Unassembled WGS sequence"/>
</dbReference>
<dbReference type="Pfam" id="PF01549">
    <property type="entry name" value="ShK"/>
    <property type="match status" value="2"/>
</dbReference>
<evidence type="ECO:0000256" key="3">
    <source>
        <dbReference type="PROSITE-ProRule" id="PRU01005"/>
    </source>
</evidence>
<evidence type="ECO:0000256" key="2">
    <source>
        <dbReference type="ARBA" id="ARBA00023157"/>
    </source>
</evidence>
<dbReference type="SMART" id="SM00254">
    <property type="entry name" value="ShKT"/>
    <property type="match status" value="2"/>
</dbReference>
<dbReference type="PANTHER" id="PTHR46219:SF5">
    <property type="entry name" value="SHKT DOMAIN-CONTAINING PROTEIN"/>
    <property type="match status" value="1"/>
</dbReference>
<evidence type="ECO:0000256" key="1">
    <source>
        <dbReference type="ARBA" id="ARBA00022729"/>
    </source>
</evidence>
<feature type="domain" description="ShKT" evidence="5">
    <location>
        <begin position="93"/>
        <end position="133"/>
    </location>
</feature>
<evidence type="ECO:0000256" key="4">
    <source>
        <dbReference type="SAM" id="SignalP"/>
    </source>
</evidence>
<reference evidence="6" key="1">
    <citation type="submission" date="2023-07" db="EMBL/GenBank/DDBJ databases">
        <authorList>
            <consortium name="CYATHOMIX"/>
        </authorList>
    </citation>
    <scope>NUCLEOTIDE SEQUENCE</scope>
    <source>
        <strain evidence="6">N/A</strain>
    </source>
</reference>
<dbReference type="FunFam" id="1.10.10.1940:FF:000002">
    <property type="entry name" value="PHAryngeal gland Toxin-related"/>
    <property type="match status" value="1"/>
</dbReference>
<keyword evidence="1 4" id="KW-0732">Signal</keyword>
<proteinExistence type="predicted"/>
<dbReference type="AlphaFoldDB" id="A0AA36DMQ2"/>
<dbReference type="InterPro" id="IPR003582">
    <property type="entry name" value="ShKT_dom"/>
</dbReference>
<feature type="chain" id="PRO_5041412139" description="ShKT domain-containing protein" evidence="4">
    <location>
        <begin position="20"/>
        <end position="134"/>
    </location>
</feature>
<protein>
    <recommendedName>
        <fullName evidence="5">ShKT domain-containing protein</fullName>
    </recommendedName>
</protein>
<dbReference type="Gene3D" id="1.10.10.1870">
    <property type="entry name" value="ShTK domain-like"/>
    <property type="match status" value="1"/>
</dbReference>
<evidence type="ECO:0000259" key="5">
    <source>
        <dbReference type="PROSITE" id="PS51670"/>
    </source>
</evidence>